<dbReference type="GO" id="GO:0046872">
    <property type="term" value="F:metal ion binding"/>
    <property type="evidence" value="ECO:0007669"/>
    <property type="project" value="UniProtKB-KW"/>
</dbReference>
<dbReference type="InterPro" id="IPR000999">
    <property type="entry name" value="RNase_III_dom"/>
</dbReference>
<dbReference type="Pfam" id="PF14622">
    <property type="entry name" value="Ribonucleas_3_3"/>
    <property type="match status" value="1"/>
</dbReference>
<dbReference type="SMART" id="SM00535">
    <property type="entry name" value="RIBOc"/>
    <property type="match status" value="1"/>
</dbReference>
<keyword evidence="6 15" id="KW-0698">rRNA processing</keyword>
<evidence type="ECO:0000256" key="11">
    <source>
        <dbReference type="ARBA" id="ARBA00022759"/>
    </source>
</evidence>
<evidence type="ECO:0000256" key="10">
    <source>
        <dbReference type="ARBA" id="ARBA00022723"/>
    </source>
</evidence>
<evidence type="ECO:0000256" key="3">
    <source>
        <dbReference type="ARBA" id="ARBA00010183"/>
    </source>
</evidence>
<evidence type="ECO:0000256" key="13">
    <source>
        <dbReference type="ARBA" id="ARBA00022842"/>
    </source>
</evidence>
<dbReference type="FunFam" id="1.10.1520.10:FF:000001">
    <property type="entry name" value="Ribonuclease 3"/>
    <property type="match status" value="1"/>
</dbReference>
<dbReference type="Proteomes" id="UP000242999">
    <property type="component" value="Unassembled WGS sequence"/>
</dbReference>
<dbReference type="SUPFAM" id="SSF69065">
    <property type="entry name" value="RNase III domain-like"/>
    <property type="match status" value="1"/>
</dbReference>
<keyword evidence="14 15" id="KW-0694">RNA-binding</keyword>
<dbReference type="SMART" id="SM00358">
    <property type="entry name" value="DSRM"/>
    <property type="match status" value="1"/>
</dbReference>
<keyword evidence="19" id="KW-1185">Reference proteome</keyword>
<dbReference type="GO" id="GO:0004525">
    <property type="term" value="F:ribonuclease III activity"/>
    <property type="evidence" value="ECO:0007669"/>
    <property type="project" value="UniProtKB-UniRule"/>
</dbReference>
<feature type="active site" evidence="15">
    <location>
        <position position="116"/>
    </location>
</feature>
<comment type="subcellular location">
    <subcellularLocation>
        <location evidence="2 15">Cytoplasm</location>
    </subcellularLocation>
</comment>
<dbReference type="EC" id="3.1.26.3" evidence="15"/>
<dbReference type="EMBL" id="FNYH01000001">
    <property type="protein sequence ID" value="SEI37750.1"/>
    <property type="molecule type" value="Genomic_DNA"/>
</dbReference>
<dbReference type="GO" id="GO:0003725">
    <property type="term" value="F:double-stranded RNA binding"/>
    <property type="evidence" value="ECO:0007669"/>
    <property type="project" value="TreeGrafter"/>
</dbReference>
<accession>A0A1H6QE21</accession>
<dbReference type="STRING" id="64971.SAMN05421831_10187"/>
<dbReference type="FunFam" id="3.30.160.20:FF:000003">
    <property type="entry name" value="Ribonuclease 3"/>
    <property type="match status" value="1"/>
</dbReference>
<dbReference type="GO" id="GO:0006397">
    <property type="term" value="P:mRNA processing"/>
    <property type="evidence" value="ECO:0007669"/>
    <property type="project" value="UniProtKB-UniRule"/>
</dbReference>
<evidence type="ECO:0000256" key="12">
    <source>
        <dbReference type="ARBA" id="ARBA00022801"/>
    </source>
</evidence>
<comment type="similarity">
    <text evidence="3">Belongs to the ribonuclease III family.</text>
</comment>
<feature type="binding site" evidence="15">
    <location>
        <position position="113"/>
    </location>
    <ligand>
        <name>Mg(2+)</name>
        <dbReference type="ChEBI" id="CHEBI:18420"/>
    </ligand>
</feature>
<dbReference type="Pfam" id="PF00035">
    <property type="entry name" value="dsrm"/>
    <property type="match status" value="1"/>
</dbReference>
<keyword evidence="5 15" id="KW-0963">Cytoplasm</keyword>
<evidence type="ECO:0000256" key="15">
    <source>
        <dbReference type="HAMAP-Rule" id="MF_00104"/>
    </source>
</evidence>
<evidence type="ECO:0000256" key="4">
    <source>
        <dbReference type="ARBA" id="ARBA00011738"/>
    </source>
</evidence>
<keyword evidence="13 15" id="KW-0460">Magnesium</keyword>
<reference evidence="19" key="1">
    <citation type="submission" date="2016-10" db="EMBL/GenBank/DDBJ databases">
        <authorList>
            <person name="Varghese N."/>
            <person name="Submissions S."/>
        </authorList>
    </citation>
    <scope>NUCLEOTIDE SEQUENCE [LARGE SCALE GENOMIC DNA]</scope>
    <source>
        <strain evidence="19">DSM 7165</strain>
    </source>
</reference>
<gene>
    <name evidence="15" type="primary">rnc</name>
    <name evidence="18" type="ORF">SAMN05421831_10187</name>
</gene>
<dbReference type="CDD" id="cd00593">
    <property type="entry name" value="RIBOc"/>
    <property type="match status" value="1"/>
</dbReference>
<dbReference type="SUPFAM" id="SSF54768">
    <property type="entry name" value="dsRNA-binding domain-like"/>
    <property type="match status" value="1"/>
</dbReference>
<keyword evidence="7 15" id="KW-0507">mRNA processing</keyword>
<name>A0A1H6QE21_9GAMM</name>
<evidence type="ECO:0000313" key="18">
    <source>
        <dbReference type="EMBL" id="SEI37750.1"/>
    </source>
</evidence>
<dbReference type="GO" id="GO:0006364">
    <property type="term" value="P:rRNA processing"/>
    <property type="evidence" value="ECO:0007669"/>
    <property type="project" value="UniProtKB-UniRule"/>
</dbReference>
<dbReference type="InterPro" id="IPR036389">
    <property type="entry name" value="RNase_III_sf"/>
</dbReference>
<dbReference type="InterPro" id="IPR014720">
    <property type="entry name" value="dsRBD_dom"/>
</dbReference>
<dbReference type="RefSeq" id="WP_093307756.1">
    <property type="nucleotide sequence ID" value="NZ_FNYH01000001.1"/>
</dbReference>
<keyword evidence="11 15" id="KW-0255">Endonuclease</keyword>
<evidence type="ECO:0000256" key="1">
    <source>
        <dbReference type="ARBA" id="ARBA00000109"/>
    </source>
</evidence>
<evidence type="ECO:0000259" key="17">
    <source>
        <dbReference type="PROSITE" id="PS50142"/>
    </source>
</evidence>
<proteinExistence type="inferred from homology"/>
<dbReference type="InterPro" id="IPR011907">
    <property type="entry name" value="RNase_III"/>
</dbReference>
<feature type="binding site" evidence="15">
    <location>
        <position position="116"/>
    </location>
    <ligand>
        <name>Mg(2+)</name>
        <dbReference type="ChEBI" id="CHEBI:18420"/>
    </ligand>
</feature>
<comment type="subunit">
    <text evidence="4 15">Homodimer.</text>
</comment>
<comment type="cofactor">
    <cofactor evidence="15">
        <name>Mg(2+)</name>
        <dbReference type="ChEBI" id="CHEBI:18420"/>
    </cofactor>
</comment>
<organism evidence="18 19">
    <name type="scientific">Allopseudospirillum japonicum</name>
    <dbReference type="NCBI Taxonomy" id="64971"/>
    <lineage>
        <taxon>Bacteria</taxon>
        <taxon>Pseudomonadati</taxon>
        <taxon>Pseudomonadota</taxon>
        <taxon>Gammaproteobacteria</taxon>
        <taxon>Oceanospirillales</taxon>
        <taxon>Oceanospirillaceae</taxon>
        <taxon>Allopseudospirillum</taxon>
    </lineage>
</organism>
<evidence type="ECO:0000313" key="19">
    <source>
        <dbReference type="Proteomes" id="UP000242999"/>
    </source>
</evidence>
<dbReference type="CDD" id="cd10845">
    <property type="entry name" value="DSRM_RNAse_III_family"/>
    <property type="match status" value="1"/>
</dbReference>
<evidence type="ECO:0000256" key="6">
    <source>
        <dbReference type="ARBA" id="ARBA00022552"/>
    </source>
</evidence>
<keyword evidence="12 15" id="KW-0378">Hydrolase</keyword>
<evidence type="ECO:0000256" key="14">
    <source>
        <dbReference type="ARBA" id="ARBA00022884"/>
    </source>
</evidence>
<dbReference type="GO" id="GO:0008033">
    <property type="term" value="P:tRNA processing"/>
    <property type="evidence" value="ECO:0007669"/>
    <property type="project" value="UniProtKB-KW"/>
</dbReference>
<dbReference type="PROSITE" id="PS50137">
    <property type="entry name" value="DS_RBD"/>
    <property type="match status" value="1"/>
</dbReference>
<feature type="binding site" evidence="15">
    <location>
        <position position="40"/>
    </location>
    <ligand>
        <name>Mg(2+)</name>
        <dbReference type="ChEBI" id="CHEBI:18420"/>
    </ligand>
</feature>
<keyword evidence="9 15" id="KW-0540">Nuclease</keyword>
<dbReference type="GO" id="GO:0042802">
    <property type="term" value="F:identical protein binding"/>
    <property type="evidence" value="ECO:0007669"/>
    <property type="project" value="UniProtKB-ARBA"/>
</dbReference>
<feature type="active site" evidence="15">
    <location>
        <position position="44"/>
    </location>
</feature>
<evidence type="ECO:0000256" key="7">
    <source>
        <dbReference type="ARBA" id="ARBA00022664"/>
    </source>
</evidence>
<keyword evidence="15" id="KW-0699">rRNA-binding</keyword>
<dbReference type="GO" id="GO:0010468">
    <property type="term" value="P:regulation of gene expression"/>
    <property type="evidence" value="ECO:0007669"/>
    <property type="project" value="TreeGrafter"/>
</dbReference>
<dbReference type="AlphaFoldDB" id="A0A1H6QE21"/>
<feature type="domain" description="RNase III" evidence="17">
    <location>
        <begin position="5"/>
        <end position="127"/>
    </location>
</feature>
<comment type="catalytic activity">
    <reaction evidence="1 15">
        <text>Endonucleolytic cleavage to 5'-phosphomonoester.</text>
        <dbReference type="EC" id="3.1.26.3"/>
    </reaction>
</comment>
<dbReference type="PANTHER" id="PTHR11207:SF0">
    <property type="entry name" value="RIBONUCLEASE 3"/>
    <property type="match status" value="1"/>
</dbReference>
<dbReference type="PROSITE" id="PS00517">
    <property type="entry name" value="RNASE_3_1"/>
    <property type="match status" value="1"/>
</dbReference>
<comment type="function">
    <text evidence="15">Digests double-stranded RNA. Involved in the processing of primary rRNA transcript to yield the immediate precursors to the large and small rRNAs (23S and 16S). Processes some mRNAs, and tRNAs when they are encoded in the rRNA operon. Processes pre-crRNA and tracrRNA of type II CRISPR loci if present in the organism.</text>
</comment>
<evidence type="ECO:0000256" key="5">
    <source>
        <dbReference type="ARBA" id="ARBA00022490"/>
    </source>
</evidence>
<dbReference type="Gene3D" id="3.30.160.20">
    <property type="match status" value="1"/>
</dbReference>
<keyword evidence="8 15" id="KW-0819">tRNA processing</keyword>
<keyword evidence="10 15" id="KW-0479">Metal-binding</keyword>
<dbReference type="GO" id="GO:0019843">
    <property type="term" value="F:rRNA binding"/>
    <property type="evidence" value="ECO:0007669"/>
    <property type="project" value="UniProtKB-KW"/>
</dbReference>
<dbReference type="Gene3D" id="1.10.1520.10">
    <property type="entry name" value="Ribonuclease III domain"/>
    <property type="match status" value="1"/>
</dbReference>
<protein>
    <recommendedName>
        <fullName evidence="15">Ribonuclease 3</fullName>
        <ecNumber evidence="15">3.1.26.3</ecNumber>
    </recommendedName>
    <alternativeName>
        <fullName evidence="15">Ribonuclease III</fullName>
        <shortName evidence="15">RNase III</shortName>
    </alternativeName>
</protein>
<dbReference type="HAMAP" id="MF_00104">
    <property type="entry name" value="RNase_III"/>
    <property type="match status" value="1"/>
</dbReference>
<evidence type="ECO:0000256" key="8">
    <source>
        <dbReference type="ARBA" id="ARBA00022694"/>
    </source>
</evidence>
<dbReference type="PANTHER" id="PTHR11207">
    <property type="entry name" value="RIBONUCLEASE III"/>
    <property type="match status" value="1"/>
</dbReference>
<dbReference type="NCBIfam" id="TIGR02191">
    <property type="entry name" value="RNaseIII"/>
    <property type="match status" value="1"/>
</dbReference>
<dbReference type="GO" id="GO:0005737">
    <property type="term" value="C:cytoplasm"/>
    <property type="evidence" value="ECO:0007669"/>
    <property type="project" value="UniProtKB-SubCell"/>
</dbReference>
<evidence type="ECO:0000256" key="9">
    <source>
        <dbReference type="ARBA" id="ARBA00022722"/>
    </source>
</evidence>
<feature type="domain" description="DRBM" evidence="16">
    <location>
        <begin position="154"/>
        <end position="224"/>
    </location>
</feature>
<evidence type="ECO:0000256" key="2">
    <source>
        <dbReference type="ARBA" id="ARBA00004496"/>
    </source>
</evidence>
<dbReference type="OrthoDB" id="9805026at2"/>
<sequence length="225" mass="25368">MNKSTKSLSRALGYTFQQDALLELALTHRSYGGHNNERLEFLGDSIINFIIADDLYKRFPKAREGQLSRLRARLVKGVTLAELAREFNLGDYLRLGSGELKSGGYRRESILADAMEAIIGAIYLDAGMETCRERVLAWFKTRLQNLSLNDTQKDPKTRLQEFLQARQQALPRYEVVDVQGESHAQIFSVECYVELLPQPTRGSGSSRRVAEQDAAQAALKLLTQD</sequence>
<evidence type="ECO:0000259" key="16">
    <source>
        <dbReference type="PROSITE" id="PS50137"/>
    </source>
</evidence>
<dbReference type="PROSITE" id="PS50142">
    <property type="entry name" value="RNASE_3_2"/>
    <property type="match status" value="1"/>
</dbReference>